<comment type="caution">
    <text evidence="2">The sequence shown here is derived from an EMBL/GenBank/DDBJ whole genome shotgun (WGS) entry which is preliminary data.</text>
</comment>
<reference evidence="2 3" key="1">
    <citation type="submission" date="2016-11" db="EMBL/GenBank/DDBJ databases">
        <title>Trade-off between light-utilization and light-protection in marine flavobacteria.</title>
        <authorList>
            <person name="Kumagai Y."/>
        </authorList>
    </citation>
    <scope>NUCLEOTIDE SEQUENCE [LARGE SCALE GENOMIC DNA]</scope>
    <source>
        <strain evidence="2 3">JCM 17109</strain>
    </source>
</reference>
<accession>A0A2S9WUZ7</accession>
<dbReference type="Proteomes" id="UP000239532">
    <property type="component" value="Unassembled WGS sequence"/>
</dbReference>
<protein>
    <recommendedName>
        <fullName evidence="4">Outer membrane protein</fullName>
    </recommendedName>
</protein>
<feature type="chain" id="PRO_5015721169" description="Outer membrane protein" evidence="1">
    <location>
        <begin position="20"/>
        <end position="416"/>
    </location>
</feature>
<feature type="signal peptide" evidence="1">
    <location>
        <begin position="1"/>
        <end position="19"/>
    </location>
</feature>
<evidence type="ECO:0008006" key="4">
    <source>
        <dbReference type="Google" id="ProtNLM"/>
    </source>
</evidence>
<evidence type="ECO:0000256" key="1">
    <source>
        <dbReference type="SAM" id="SignalP"/>
    </source>
</evidence>
<organism evidence="2 3">
    <name type="scientific">Nonlabens agnitus</name>
    <dbReference type="NCBI Taxonomy" id="870484"/>
    <lineage>
        <taxon>Bacteria</taxon>
        <taxon>Pseudomonadati</taxon>
        <taxon>Bacteroidota</taxon>
        <taxon>Flavobacteriia</taxon>
        <taxon>Flavobacteriales</taxon>
        <taxon>Flavobacteriaceae</taxon>
        <taxon>Nonlabens</taxon>
    </lineage>
</organism>
<dbReference type="EMBL" id="MQUC01000003">
    <property type="protein sequence ID" value="PRP67295.1"/>
    <property type="molecule type" value="Genomic_DNA"/>
</dbReference>
<keyword evidence="3" id="KW-1185">Reference proteome</keyword>
<dbReference type="Gene3D" id="2.40.160.60">
    <property type="entry name" value="Outer membrane protein transport protein (OMPP1/FadL/TodX)"/>
    <property type="match status" value="1"/>
</dbReference>
<name>A0A2S9WUZ7_9FLAO</name>
<evidence type="ECO:0000313" key="2">
    <source>
        <dbReference type="EMBL" id="PRP67295.1"/>
    </source>
</evidence>
<dbReference type="RefSeq" id="WP_242446504.1">
    <property type="nucleotide sequence ID" value="NZ_MQUC01000003.1"/>
</dbReference>
<evidence type="ECO:0000313" key="3">
    <source>
        <dbReference type="Proteomes" id="UP000239532"/>
    </source>
</evidence>
<keyword evidence="1" id="KW-0732">Signal</keyword>
<sequence>MIRSILTVIFLLALTGSWAQSRTSSPYSFFGLGQQTFRGTIENRSMAGIRSYSDSIHMNLQNPASYSKLRLTTYAIGLEHTETFARADEGDDQYDATSIEYISIGIPVSSKTAFGFGLVPFQSVGYRIGGIEDGVYTNFTGEGSLNRAYFSLGHELFKGLSIGGEFRYNFGEEINSSSIALSGVELGTNEENETDLSGISFNLALNYESILADGHSFNASVVYQPESDITARNVRRLSTFVLTTDLNESINRTRVGDETRQELQLPSEVTVGVGYGLPRKWNLAAEYSLRGSSSSAARSFAPDNSSFTDASSYRVGGYYIPNYNSISSYWDRVVYRAGVRYEENGLIINNEEINEFGISFGLGLPIGRAGAFSNANIGFEYGQRGTQNAGLIKEDFFSLSIGLSFNDRWFQKRRYN</sequence>
<dbReference type="AlphaFoldDB" id="A0A2S9WUZ7"/>
<proteinExistence type="predicted"/>
<dbReference type="SUPFAM" id="SSF56935">
    <property type="entry name" value="Porins"/>
    <property type="match status" value="1"/>
</dbReference>
<gene>
    <name evidence="2" type="ORF">BST86_09395</name>
</gene>